<gene>
    <name evidence="1" type="ORF">SAMN05216197_11181</name>
</gene>
<name>A0A1I0DSW9_9PSED</name>
<protein>
    <submittedName>
        <fullName evidence="1">Uncharacterized protein</fullName>
    </submittedName>
</protein>
<sequence>MTMTVDRRLSPQQIRYPSLFHSAFSALAVPACAPVFAQAAVSD</sequence>
<accession>A0A1I0DSW9</accession>
<evidence type="ECO:0000313" key="1">
    <source>
        <dbReference type="EMBL" id="SET35301.1"/>
    </source>
</evidence>
<dbReference type="EMBL" id="FOHW01000011">
    <property type="protein sequence ID" value="SET35301.1"/>
    <property type="molecule type" value="Genomic_DNA"/>
</dbReference>
<dbReference type="Proteomes" id="UP000182332">
    <property type="component" value="Unassembled WGS sequence"/>
</dbReference>
<organism evidence="1 2">
    <name type="scientific">Pseudomonas graminis</name>
    <dbReference type="NCBI Taxonomy" id="158627"/>
    <lineage>
        <taxon>Bacteria</taxon>
        <taxon>Pseudomonadati</taxon>
        <taxon>Pseudomonadota</taxon>
        <taxon>Gammaproteobacteria</taxon>
        <taxon>Pseudomonadales</taxon>
        <taxon>Pseudomonadaceae</taxon>
        <taxon>Pseudomonas</taxon>
    </lineage>
</organism>
<proteinExistence type="predicted"/>
<evidence type="ECO:0000313" key="2">
    <source>
        <dbReference type="Proteomes" id="UP000182332"/>
    </source>
</evidence>
<dbReference type="AlphaFoldDB" id="A0A1I0DSW9"/>
<reference evidence="1 2" key="1">
    <citation type="submission" date="2016-10" db="EMBL/GenBank/DDBJ databases">
        <authorList>
            <person name="de Groot N.N."/>
        </authorList>
    </citation>
    <scope>NUCLEOTIDE SEQUENCE [LARGE SCALE GENOMIC DNA]</scope>
    <source>
        <strain evidence="1 2">DSM 11363</strain>
    </source>
</reference>